<dbReference type="AlphaFoldDB" id="A0A1R0Z2V7"/>
<evidence type="ECO:0000313" key="10">
    <source>
        <dbReference type="EMBL" id="OME18304.1"/>
    </source>
</evidence>
<reference evidence="7 14" key="2">
    <citation type="submission" date="2017-06" db="EMBL/GenBank/DDBJ databases">
        <title>Complete genome sequence of Paenibacillus odorifer CBA7130.</title>
        <authorList>
            <person name="Nam Y.-D."/>
            <person name="Kang J."/>
            <person name="Chung W.-H."/>
        </authorList>
    </citation>
    <scope>NUCLEOTIDE SEQUENCE [LARGE SCALE GENOMIC DNA]</scope>
    <source>
        <strain evidence="7 14">CBA7130</strain>
    </source>
</reference>
<comment type="similarity">
    <text evidence="2">Belongs to the NADH dehydrogenase family.</text>
</comment>
<dbReference type="Proteomes" id="UP000249163">
    <property type="component" value="Chromosome"/>
</dbReference>
<proteinExistence type="inferred from homology"/>
<evidence type="ECO:0000313" key="9">
    <source>
        <dbReference type="EMBL" id="OMD33789.1"/>
    </source>
</evidence>
<dbReference type="SUPFAM" id="SSF51905">
    <property type="entry name" value="FAD/NAD(P)-binding domain"/>
    <property type="match status" value="1"/>
</dbReference>
<evidence type="ECO:0000256" key="2">
    <source>
        <dbReference type="ARBA" id="ARBA00005272"/>
    </source>
</evidence>
<dbReference type="eggNOG" id="COG1252">
    <property type="taxonomic scope" value="Bacteria"/>
</dbReference>
<dbReference type="Proteomes" id="UP000187158">
    <property type="component" value="Unassembled WGS sequence"/>
</dbReference>
<feature type="domain" description="FAD/NAD(P)-binding" evidence="6">
    <location>
        <begin position="4"/>
        <end position="318"/>
    </location>
</feature>
<name>A0A1R0Z2V7_9BACL</name>
<evidence type="ECO:0000313" key="8">
    <source>
        <dbReference type="EMBL" id="OMD30139.1"/>
    </source>
</evidence>
<dbReference type="GO" id="GO:0003955">
    <property type="term" value="F:NAD(P)H dehydrogenase (quinone) activity"/>
    <property type="evidence" value="ECO:0007669"/>
    <property type="project" value="TreeGrafter"/>
</dbReference>
<dbReference type="InterPro" id="IPR023753">
    <property type="entry name" value="FAD/NAD-binding_dom"/>
</dbReference>
<dbReference type="RefSeq" id="WP_036685891.1">
    <property type="nucleotide sequence ID" value="NZ_CP009428.1"/>
</dbReference>
<dbReference type="EMBL" id="MPVP01000079">
    <property type="protein sequence ID" value="OMD33789.1"/>
    <property type="molecule type" value="Genomic_DNA"/>
</dbReference>
<accession>A0A1R0Z2V7</accession>
<dbReference type="EMBL" id="CP021965">
    <property type="protein sequence ID" value="AWV33171.1"/>
    <property type="molecule type" value="Genomic_DNA"/>
</dbReference>
<keyword evidence="5" id="KW-0560">Oxidoreductase</keyword>
<evidence type="ECO:0000256" key="4">
    <source>
        <dbReference type="ARBA" id="ARBA00022827"/>
    </source>
</evidence>
<evidence type="ECO:0000256" key="3">
    <source>
        <dbReference type="ARBA" id="ARBA00022630"/>
    </source>
</evidence>
<dbReference type="InterPro" id="IPR036188">
    <property type="entry name" value="FAD/NAD-bd_sf"/>
</dbReference>
<dbReference type="STRING" id="189426.PODO_11505"/>
<dbReference type="EMBL" id="MPTO01000015">
    <property type="protein sequence ID" value="OME18304.1"/>
    <property type="molecule type" value="Genomic_DNA"/>
</dbReference>
<dbReference type="KEGG" id="pod:PODO_11505"/>
<dbReference type="GeneID" id="31570835"/>
<dbReference type="EMBL" id="MKQP01000027">
    <property type="protein sequence ID" value="OMD30139.1"/>
    <property type="molecule type" value="Genomic_DNA"/>
</dbReference>
<dbReference type="Pfam" id="PF07992">
    <property type="entry name" value="Pyr_redox_2"/>
    <property type="match status" value="1"/>
</dbReference>
<dbReference type="Proteomes" id="UP000187323">
    <property type="component" value="Unassembled WGS sequence"/>
</dbReference>
<dbReference type="Proteomes" id="UP000187465">
    <property type="component" value="Unassembled WGS sequence"/>
</dbReference>
<dbReference type="PANTHER" id="PTHR42913">
    <property type="entry name" value="APOPTOSIS-INDUCING FACTOR 1"/>
    <property type="match status" value="1"/>
</dbReference>
<keyword evidence="4" id="KW-0274">FAD</keyword>
<evidence type="ECO:0000259" key="6">
    <source>
        <dbReference type="Pfam" id="PF07992"/>
    </source>
</evidence>
<keyword evidence="11" id="KW-1185">Reference proteome</keyword>
<reference evidence="12 13" key="1">
    <citation type="submission" date="2016-10" db="EMBL/GenBank/DDBJ databases">
        <title>Paenibacillus species isolates.</title>
        <authorList>
            <person name="Beno S.M."/>
        </authorList>
    </citation>
    <scope>NUCLEOTIDE SEQUENCE [LARGE SCALE GENOMIC DNA]</scope>
    <source>
        <strain evidence="9 11">FSL H7-0433</strain>
        <strain evidence="8 13">FSL H7-0604</strain>
        <strain evidence="10 12">FSL H7-0918</strain>
    </source>
</reference>
<evidence type="ECO:0000313" key="7">
    <source>
        <dbReference type="EMBL" id="AWV33171.1"/>
    </source>
</evidence>
<protein>
    <submittedName>
        <fullName evidence="7">NADH dehydrogenase family protein</fullName>
    </submittedName>
    <submittedName>
        <fullName evidence="8">Pyridine nucleotide-disulfide oxidoreductase</fullName>
    </submittedName>
</protein>
<dbReference type="PRINTS" id="PR00411">
    <property type="entry name" value="PNDRDTASEI"/>
</dbReference>
<dbReference type="OrthoDB" id="9781621at2"/>
<dbReference type="PRINTS" id="PR00368">
    <property type="entry name" value="FADPNR"/>
</dbReference>
<dbReference type="InterPro" id="IPR051169">
    <property type="entry name" value="NADH-Q_oxidoreductase"/>
</dbReference>
<evidence type="ECO:0000313" key="12">
    <source>
        <dbReference type="Proteomes" id="UP000187323"/>
    </source>
</evidence>
<organism evidence="8 13">
    <name type="scientific">Paenibacillus odorifer</name>
    <dbReference type="NCBI Taxonomy" id="189426"/>
    <lineage>
        <taxon>Bacteria</taxon>
        <taxon>Bacillati</taxon>
        <taxon>Bacillota</taxon>
        <taxon>Bacilli</taxon>
        <taxon>Bacillales</taxon>
        <taxon>Paenibacillaceae</taxon>
        <taxon>Paenibacillus</taxon>
    </lineage>
</organism>
<gene>
    <name evidence="8" type="ORF">BJP51_21575</name>
    <name evidence="10" type="ORF">BSK47_16885</name>
    <name evidence="9" type="ORF">BSO21_14285</name>
    <name evidence="7" type="ORF">CD191_11400</name>
</gene>
<sequence>MSKHIVILGAGYGGLLSALTVRKYLKKDEAKITVVNQYPTHQIITELHRLAAGSVAEGAVAMPLTKLFAGKDIDLKIAKVNSFSVENKQIVLSDGVTLTYDALVVGLGSTTAYFGIPGLEQYSMVLKSAADANKIHQHIEDRIREYAKSKNEADANILIGGGGLTGVELVGEIADVLPTLTKKYGVDPKEIKLMLVEAGPKILPVLPDALIERAVASLEKRGVQFLTGLPVTNVEGNAIDLKDGQKIIANTFVWTGGVQGNPLIGESGLEVNRGRATVNEFLQSTSHKDVFVAGDSAVVFAEDGRPYPPTAQIAWQMGELIGYNLYAFLKNKSFESFSPINSGTLASLGRKDGVAIVGASSTPLKGLPATLMKEASNIRYLSHIKGLFSLAY</sequence>
<dbReference type="Gene3D" id="3.50.50.100">
    <property type="match status" value="1"/>
</dbReference>
<evidence type="ECO:0000256" key="5">
    <source>
        <dbReference type="ARBA" id="ARBA00023002"/>
    </source>
</evidence>
<evidence type="ECO:0000313" key="14">
    <source>
        <dbReference type="Proteomes" id="UP000249163"/>
    </source>
</evidence>
<keyword evidence="3" id="KW-0285">Flavoprotein</keyword>
<comment type="cofactor">
    <cofactor evidence="1">
        <name>FAD</name>
        <dbReference type="ChEBI" id="CHEBI:57692"/>
    </cofactor>
</comment>
<dbReference type="GO" id="GO:0019646">
    <property type="term" value="P:aerobic electron transport chain"/>
    <property type="evidence" value="ECO:0007669"/>
    <property type="project" value="TreeGrafter"/>
</dbReference>
<evidence type="ECO:0000256" key="1">
    <source>
        <dbReference type="ARBA" id="ARBA00001974"/>
    </source>
</evidence>
<dbReference type="PANTHER" id="PTHR42913:SF3">
    <property type="entry name" value="64 KDA MITOCHONDRIAL NADH DEHYDROGENASE (EUROFUNG)"/>
    <property type="match status" value="1"/>
</dbReference>
<evidence type="ECO:0000313" key="11">
    <source>
        <dbReference type="Proteomes" id="UP000187158"/>
    </source>
</evidence>
<evidence type="ECO:0000313" key="13">
    <source>
        <dbReference type="Proteomes" id="UP000187465"/>
    </source>
</evidence>